<keyword evidence="4" id="KW-0964">Secreted</keyword>
<accession>A0A1H8BT54</accession>
<sequence>MRRILCLAALSCAAFAATPVAYATPSPPDVPRFHKRFFVITVGDRYGLLVCGPAPTSPAACAALERVGGDPALLARRPDASCTMEYAPVKVTARGVWDGVRRRYTHTFPNACELAVTGGSVFSV</sequence>
<dbReference type="STRING" id="46177.SAMN05660976_06190"/>
<evidence type="ECO:0000256" key="2">
    <source>
        <dbReference type="ARBA" id="ARBA00010472"/>
    </source>
</evidence>
<evidence type="ECO:0000256" key="4">
    <source>
        <dbReference type="ARBA" id="ARBA00022525"/>
    </source>
</evidence>
<evidence type="ECO:0000256" key="9">
    <source>
        <dbReference type="SAM" id="SignalP"/>
    </source>
</evidence>
<protein>
    <submittedName>
        <fullName evidence="11">Subtilisin inhibitor-like</fullName>
    </submittedName>
</protein>
<reference evidence="11 12" key="1">
    <citation type="submission" date="2016-10" db="EMBL/GenBank/DDBJ databases">
        <authorList>
            <person name="de Groot N.N."/>
        </authorList>
    </citation>
    <scope>NUCLEOTIDE SEQUENCE [LARGE SCALE GENOMIC DNA]</scope>
    <source>
        <strain evidence="11 12">DSM 43357</strain>
    </source>
</reference>
<dbReference type="Pfam" id="PF00720">
    <property type="entry name" value="SSI"/>
    <property type="match status" value="1"/>
</dbReference>
<keyword evidence="5 8" id="KW-0646">Protease inhibitor</keyword>
<dbReference type="SUPFAM" id="SSF55399">
    <property type="entry name" value="Subtilisin inhibitor"/>
    <property type="match status" value="1"/>
</dbReference>
<evidence type="ECO:0000259" key="10">
    <source>
        <dbReference type="Pfam" id="PF00720"/>
    </source>
</evidence>
<dbReference type="GO" id="GO:0005576">
    <property type="term" value="C:extracellular region"/>
    <property type="evidence" value="ECO:0007669"/>
    <property type="project" value="UniProtKB-SubCell"/>
</dbReference>
<feature type="signal peptide" evidence="9">
    <location>
        <begin position="1"/>
        <end position="23"/>
    </location>
</feature>
<keyword evidence="6 8" id="KW-0722">Serine protease inhibitor</keyword>
<evidence type="ECO:0000256" key="7">
    <source>
        <dbReference type="ARBA" id="ARBA00023157"/>
    </source>
</evidence>
<dbReference type="InterPro" id="IPR000691">
    <property type="entry name" value="Prot_inh_I16_SSI"/>
</dbReference>
<organism evidence="11 12">
    <name type="scientific">Nonomuraea pusilla</name>
    <dbReference type="NCBI Taxonomy" id="46177"/>
    <lineage>
        <taxon>Bacteria</taxon>
        <taxon>Bacillati</taxon>
        <taxon>Actinomycetota</taxon>
        <taxon>Actinomycetes</taxon>
        <taxon>Streptosporangiales</taxon>
        <taxon>Streptosporangiaceae</taxon>
        <taxon>Nonomuraea</taxon>
    </lineage>
</organism>
<evidence type="ECO:0000313" key="12">
    <source>
        <dbReference type="Proteomes" id="UP000198953"/>
    </source>
</evidence>
<comment type="subunit">
    <text evidence="3">Homodimer.</text>
</comment>
<comment type="subcellular location">
    <subcellularLocation>
        <location evidence="1">Secreted</location>
    </subcellularLocation>
</comment>
<gene>
    <name evidence="11" type="ORF">SAMN05660976_06190</name>
</gene>
<dbReference type="Proteomes" id="UP000198953">
    <property type="component" value="Unassembled WGS sequence"/>
</dbReference>
<feature type="chain" id="PRO_5011485909" evidence="9">
    <location>
        <begin position="24"/>
        <end position="124"/>
    </location>
</feature>
<evidence type="ECO:0000256" key="5">
    <source>
        <dbReference type="ARBA" id="ARBA00022690"/>
    </source>
</evidence>
<dbReference type="EMBL" id="FOBF01000018">
    <property type="protein sequence ID" value="SEM85956.1"/>
    <property type="molecule type" value="Genomic_DNA"/>
</dbReference>
<dbReference type="Gene3D" id="3.30.350.10">
    <property type="entry name" value="Subtilisin inhibitor-like"/>
    <property type="match status" value="1"/>
</dbReference>
<keyword evidence="12" id="KW-1185">Reference proteome</keyword>
<feature type="domain" description="Subtilisin inhibitor" evidence="10">
    <location>
        <begin position="49"/>
        <end position="110"/>
    </location>
</feature>
<dbReference type="PRINTS" id="PR00294">
    <property type="entry name" value="SSBTLNINHBTR"/>
</dbReference>
<proteinExistence type="inferred from homology"/>
<name>A0A1H8BT54_9ACTN</name>
<dbReference type="InterPro" id="IPR036819">
    <property type="entry name" value="Subtilisin_inhibitor-like_sf"/>
</dbReference>
<evidence type="ECO:0000256" key="3">
    <source>
        <dbReference type="ARBA" id="ARBA00011738"/>
    </source>
</evidence>
<keyword evidence="9" id="KW-0732">Signal</keyword>
<evidence type="ECO:0000256" key="8">
    <source>
        <dbReference type="RuleBase" id="RU003471"/>
    </source>
</evidence>
<keyword evidence="7" id="KW-1015">Disulfide bond</keyword>
<evidence type="ECO:0000256" key="1">
    <source>
        <dbReference type="ARBA" id="ARBA00004613"/>
    </source>
</evidence>
<dbReference type="AlphaFoldDB" id="A0A1H8BT54"/>
<evidence type="ECO:0000313" key="11">
    <source>
        <dbReference type="EMBL" id="SEM85956.1"/>
    </source>
</evidence>
<dbReference type="GO" id="GO:0004867">
    <property type="term" value="F:serine-type endopeptidase inhibitor activity"/>
    <property type="evidence" value="ECO:0007669"/>
    <property type="project" value="UniProtKB-KW"/>
</dbReference>
<comment type="similarity">
    <text evidence="2 8">Belongs to the protease inhibitor I16 (SSI) family.</text>
</comment>
<dbReference type="InterPro" id="IPR023549">
    <property type="entry name" value="Subtilisin_inhibitor"/>
</dbReference>
<evidence type="ECO:0000256" key="6">
    <source>
        <dbReference type="ARBA" id="ARBA00022900"/>
    </source>
</evidence>